<keyword evidence="3" id="KW-1185">Reference proteome</keyword>
<dbReference type="Proteomes" id="UP000235023">
    <property type="component" value="Unassembled WGS sequence"/>
</dbReference>
<dbReference type="EMBL" id="KZ559512">
    <property type="protein sequence ID" value="PLN84319.1"/>
    <property type="molecule type" value="Genomic_DNA"/>
</dbReference>
<sequence>MHGPIIQQQEIKPTGNRENVRRPPPPQNRVTEISHVISPTNTSNGLSDKPARPRLGEIRFLAGSTSQPLLAPSKPVLSSRLGKAGLPHSLIGGFLPLVTAGGFNQDGSVCVCVCVCVCGRQRRSSPAARPPPLEGRKREGDPNRGGMSRRT</sequence>
<proteinExistence type="predicted"/>
<feature type="region of interest" description="Disordered" evidence="1">
    <location>
        <begin position="122"/>
        <end position="151"/>
    </location>
</feature>
<feature type="region of interest" description="Disordered" evidence="1">
    <location>
        <begin position="1"/>
        <end position="30"/>
    </location>
</feature>
<gene>
    <name evidence="2" type="ORF">BDW42DRAFT_44880</name>
</gene>
<evidence type="ECO:0000256" key="1">
    <source>
        <dbReference type="SAM" id="MobiDB-lite"/>
    </source>
</evidence>
<protein>
    <submittedName>
        <fullName evidence="2">Uncharacterized protein</fullName>
    </submittedName>
</protein>
<organism evidence="2 3">
    <name type="scientific">Aspergillus taichungensis</name>
    <dbReference type="NCBI Taxonomy" id="482145"/>
    <lineage>
        <taxon>Eukaryota</taxon>
        <taxon>Fungi</taxon>
        <taxon>Dikarya</taxon>
        <taxon>Ascomycota</taxon>
        <taxon>Pezizomycotina</taxon>
        <taxon>Eurotiomycetes</taxon>
        <taxon>Eurotiomycetidae</taxon>
        <taxon>Eurotiales</taxon>
        <taxon>Aspergillaceae</taxon>
        <taxon>Aspergillus</taxon>
        <taxon>Aspergillus subgen. Circumdati</taxon>
    </lineage>
</organism>
<reference evidence="3" key="1">
    <citation type="submission" date="2017-12" db="EMBL/GenBank/DDBJ databases">
        <authorList>
            <consortium name="DOE Joint Genome Institute"/>
            <person name="Mondo S.J."/>
            <person name="Kjaerbolling I."/>
            <person name="Vesth T.C."/>
            <person name="Frisvad J.C."/>
            <person name="Nybo J.L."/>
            <person name="Theobald S."/>
            <person name="Kuo A."/>
            <person name="Bowyer P."/>
            <person name="Matsuda Y."/>
            <person name="Lyhne E.K."/>
            <person name="Kogle M.E."/>
            <person name="Clum A."/>
            <person name="Lipzen A."/>
            <person name="Salamov A."/>
            <person name="Ngan C.Y."/>
            <person name="Daum C."/>
            <person name="Chiniquy J."/>
            <person name="Barry K."/>
            <person name="LaButti K."/>
            <person name="Haridas S."/>
            <person name="Simmons B.A."/>
            <person name="Magnuson J.K."/>
            <person name="Mortensen U.H."/>
            <person name="Larsen T.O."/>
            <person name="Grigoriev I.V."/>
            <person name="Baker S.E."/>
            <person name="Andersen M.R."/>
            <person name="Nordberg H.P."/>
            <person name="Cantor M.N."/>
            <person name="Hua S.X."/>
        </authorList>
    </citation>
    <scope>NUCLEOTIDE SEQUENCE [LARGE SCALE GENOMIC DNA]</scope>
    <source>
        <strain evidence="3">IBT 19404</strain>
    </source>
</reference>
<evidence type="ECO:0000313" key="2">
    <source>
        <dbReference type="EMBL" id="PLN84319.1"/>
    </source>
</evidence>
<name>A0A2J5I359_9EURO</name>
<dbReference type="AlphaFoldDB" id="A0A2J5I359"/>
<accession>A0A2J5I359</accession>
<feature type="compositionally biased region" description="Polar residues" evidence="1">
    <location>
        <begin position="1"/>
        <end position="11"/>
    </location>
</feature>
<evidence type="ECO:0000313" key="3">
    <source>
        <dbReference type="Proteomes" id="UP000235023"/>
    </source>
</evidence>